<protein>
    <submittedName>
        <fullName evidence="1">Uncharacterized protein</fullName>
    </submittedName>
</protein>
<accession>A0ACC6MBV5</accession>
<sequence>MTSTQRRAGSWMLLLLALLQVAMTAVQFSGGDSPGGRGVDLLISPAPYAFAVWGVIYLLCVVHAVVVVRNGTAVADQAALVTPLAALYLASASWSVAFTVGNSWLTFAVLVVMVAAALRALRVAMSHPLRSGVARREARLESFTVGLYSGWVTVAVFVNLASALGDHESADPASDGWQAVVLICALAAVLAALWLGRGSGGVAVAAVWALVAVVVNVGSQSALLAVTSGIGIAAVLAVWLRTAPAGGNSRRVDIAGATS</sequence>
<organism evidence="1 2">
    <name type="scientific">Mycolicibacterium parafortuitum</name>
    <name type="common">Mycobacterium parafortuitum</name>
    <dbReference type="NCBI Taxonomy" id="39692"/>
    <lineage>
        <taxon>Bacteria</taxon>
        <taxon>Bacillati</taxon>
        <taxon>Actinomycetota</taxon>
        <taxon>Actinomycetes</taxon>
        <taxon>Mycobacteriales</taxon>
        <taxon>Mycobacteriaceae</taxon>
        <taxon>Mycolicibacterium</taxon>
    </lineage>
</organism>
<dbReference type="Proteomes" id="UP001289645">
    <property type="component" value="Unassembled WGS sequence"/>
</dbReference>
<evidence type="ECO:0000313" key="1">
    <source>
        <dbReference type="EMBL" id="MDZ5084394.1"/>
    </source>
</evidence>
<name>A0ACC6MBV5_MYCPF</name>
<gene>
    <name evidence="1" type="ORF">OHX15_03255</name>
</gene>
<comment type="caution">
    <text evidence="1">The sequence shown here is derived from an EMBL/GenBank/DDBJ whole genome shotgun (WGS) entry which is preliminary data.</text>
</comment>
<evidence type="ECO:0000313" key="2">
    <source>
        <dbReference type="Proteomes" id="UP001289645"/>
    </source>
</evidence>
<dbReference type="EMBL" id="JAOXLN010000002">
    <property type="protein sequence ID" value="MDZ5084394.1"/>
    <property type="molecule type" value="Genomic_DNA"/>
</dbReference>
<proteinExistence type="predicted"/>
<reference evidence="1 2" key="1">
    <citation type="journal article" date="2021" name="Chemosphere">
        <title>Bioballs carrying a syntrophic Rhodococcus and Mycolicibacterium consortium for simultaneous sorption and biodegradation of fuel oil in contaminated freshwater.</title>
        <authorList>
            <person name="Naloka K."/>
            <person name="Polrit D."/>
            <person name="Muangchinda C."/>
            <person name="Thoetkiattikul H."/>
            <person name="Pinyakong O."/>
        </authorList>
    </citation>
    <scope>NUCLEOTIDE SEQUENCE [LARGE SCALE GENOMIC DNA]</scope>
    <source>
        <strain evidence="1 2">J101</strain>
    </source>
</reference>
<keyword evidence="2" id="KW-1185">Reference proteome</keyword>